<evidence type="ECO:0000313" key="2">
    <source>
        <dbReference type="Proteomes" id="UP000775213"/>
    </source>
</evidence>
<organism evidence="1 2">
    <name type="scientific">Dendrobium chrysotoxum</name>
    <name type="common">Orchid</name>
    <dbReference type="NCBI Taxonomy" id="161865"/>
    <lineage>
        <taxon>Eukaryota</taxon>
        <taxon>Viridiplantae</taxon>
        <taxon>Streptophyta</taxon>
        <taxon>Embryophyta</taxon>
        <taxon>Tracheophyta</taxon>
        <taxon>Spermatophyta</taxon>
        <taxon>Magnoliopsida</taxon>
        <taxon>Liliopsida</taxon>
        <taxon>Asparagales</taxon>
        <taxon>Orchidaceae</taxon>
        <taxon>Epidendroideae</taxon>
        <taxon>Malaxideae</taxon>
        <taxon>Dendrobiinae</taxon>
        <taxon>Dendrobium</taxon>
    </lineage>
</organism>
<dbReference type="AlphaFoldDB" id="A0AAV7GG19"/>
<keyword evidence="2" id="KW-1185">Reference proteome</keyword>
<sequence>MVQWKWWSRSILSRAKRKGIDLRLNAAIEIAPLNSLNVRKRFSFLLRLQESFIAIELETNYFDRKETSKNSKICRLLAKIFARWGRKSWQRSNVGAQKSSKHWLSRLSSLQVLTESDAFDCKNQLQLQAPAWEKSLSISHTISESCTHFSLCTSMKLNYLLKADGRIMDDELDQDPMVPSSRAITFTTVLLYSLTYSWPIDAPIDHCPFDIFLPFGMKVLSISPHVPAITHGQFIGCIGDPLLLDVFACKFKSKSNFMSFAFIKVLCICSEFR</sequence>
<accession>A0AAV7GG19</accession>
<dbReference type="Proteomes" id="UP000775213">
    <property type="component" value="Unassembled WGS sequence"/>
</dbReference>
<protein>
    <submittedName>
        <fullName evidence="1">Uncharacterized protein</fullName>
    </submittedName>
</protein>
<reference evidence="1 2" key="1">
    <citation type="journal article" date="2021" name="Hortic Res">
        <title>Chromosome-scale assembly of the Dendrobium chrysotoxum genome enhances the understanding of orchid evolution.</title>
        <authorList>
            <person name="Zhang Y."/>
            <person name="Zhang G.Q."/>
            <person name="Zhang D."/>
            <person name="Liu X.D."/>
            <person name="Xu X.Y."/>
            <person name="Sun W.H."/>
            <person name="Yu X."/>
            <person name="Zhu X."/>
            <person name="Wang Z.W."/>
            <person name="Zhao X."/>
            <person name="Zhong W.Y."/>
            <person name="Chen H."/>
            <person name="Yin W.L."/>
            <person name="Huang T."/>
            <person name="Niu S.C."/>
            <person name="Liu Z.J."/>
        </authorList>
    </citation>
    <scope>NUCLEOTIDE SEQUENCE [LARGE SCALE GENOMIC DNA]</scope>
    <source>
        <strain evidence="1">Lindl</strain>
    </source>
</reference>
<proteinExistence type="predicted"/>
<comment type="caution">
    <text evidence="1">The sequence shown here is derived from an EMBL/GenBank/DDBJ whole genome shotgun (WGS) entry which is preliminary data.</text>
</comment>
<dbReference type="EMBL" id="JAGFBR010000015">
    <property type="protein sequence ID" value="KAH0454685.1"/>
    <property type="molecule type" value="Genomic_DNA"/>
</dbReference>
<gene>
    <name evidence="1" type="ORF">IEQ34_016609</name>
</gene>
<evidence type="ECO:0000313" key="1">
    <source>
        <dbReference type="EMBL" id="KAH0454685.1"/>
    </source>
</evidence>
<name>A0AAV7GG19_DENCH</name>